<feature type="domain" description="NusA-like second KH" evidence="11">
    <location>
        <begin position="285"/>
        <end position="344"/>
    </location>
</feature>
<dbReference type="GO" id="GO:0005829">
    <property type="term" value="C:cytosol"/>
    <property type="evidence" value="ECO:0007669"/>
    <property type="project" value="TreeGrafter"/>
</dbReference>
<dbReference type="EMBL" id="BIXY01000005">
    <property type="protein sequence ID" value="GCF07043.1"/>
    <property type="molecule type" value="Genomic_DNA"/>
</dbReference>
<dbReference type="InterPro" id="IPR058582">
    <property type="entry name" value="KH_NusA_2nd"/>
</dbReference>
<evidence type="ECO:0000256" key="5">
    <source>
        <dbReference type="ARBA" id="ARBA00023015"/>
    </source>
</evidence>
<dbReference type="NCBIfam" id="TIGR01953">
    <property type="entry name" value="NusA"/>
    <property type="match status" value="1"/>
</dbReference>
<evidence type="ECO:0000256" key="2">
    <source>
        <dbReference type="ARBA" id="ARBA00022490"/>
    </source>
</evidence>
<keyword evidence="5 7" id="KW-0805">Transcription regulation</keyword>
<keyword evidence="13" id="KW-1185">Reference proteome</keyword>
<organism evidence="12 13">
    <name type="scientific">Dictyobacter arantiisoli</name>
    <dbReference type="NCBI Taxonomy" id="2014874"/>
    <lineage>
        <taxon>Bacteria</taxon>
        <taxon>Bacillati</taxon>
        <taxon>Chloroflexota</taxon>
        <taxon>Ktedonobacteria</taxon>
        <taxon>Ktedonobacterales</taxon>
        <taxon>Dictyobacteraceae</taxon>
        <taxon>Dictyobacter</taxon>
    </lineage>
</organism>
<evidence type="ECO:0000313" key="13">
    <source>
        <dbReference type="Proteomes" id="UP000322530"/>
    </source>
</evidence>
<keyword evidence="1 7" id="KW-0806">Transcription termination</keyword>
<proteinExistence type="inferred from homology"/>
<dbReference type="InterPro" id="IPR036555">
    <property type="entry name" value="NusA_N_sf"/>
</dbReference>
<dbReference type="GO" id="GO:0003700">
    <property type="term" value="F:DNA-binding transcription factor activity"/>
    <property type="evidence" value="ECO:0007669"/>
    <property type="project" value="InterPro"/>
</dbReference>
<sequence length="416" mass="46832">MRSEFQAAIAQLIAEKGLPREVVMETVATALLAAYRKSFGGGENVRIEVDKNGEVHVWAAKRVVAQVRDLNEEVSLAEAQRLIPNAALGQFIDVDSSFIFTRIPAQTAKQVILQRIREAEHEHLYDQIKNWVGEIRLGTLTRKDPVRGWLLDFDLDQVDNVEGMMAPGEEVPTEPNRVHQRLRVYVYDVRRVQGRMLQILVSRTHRDLVRRLFESEVPEIYEGTVEIKGIAREPGSRSKVAVVARQEGLDPIGSCVGVRGARISNIVRELNDEKIDIILWSPDAATFVGNALSPVKPLKVELRESDHTAIVTVLERQLSLAIGKDGQNARLAAKLTGWRVDVIKPGEGEVFEERVEEAAEHSHTAHHPRRERPERTQGSGRHDRENGSRRNDRRERGGSGSGGNRHSNSTYEYDRE</sequence>
<comment type="subcellular location">
    <subcellularLocation>
        <location evidence="7">Cytoplasm</location>
    </subcellularLocation>
</comment>
<dbReference type="InterPro" id="IPR010213">
    <property type="entry name" value="TF_NusA"/>
</dbReference>
<evidence type="ECO:0000256" key="1">
    <source>
        <dbReference type="ARBA" id="ARBA00022472"/>
    </source>
</evidence>
<dbReference type="Gene3D" id="2.40.50.140">
    <property type="entry name" value="Nucleic acid-binding proteins"/>
    <property type="match status" value="1"/>
</dbReference>
<evidence type="ECO:0000256" key="6">
    <source>
        <dbReference type="ARBA" id="ARBA00023163"/>
    </source>
</evidence>
<dbReference type="HAMAP" id="MF_00945_B">
    <property type="entry name" value="NusA_B"/>
    <property type="match status" value="1"/>
</dbReference>
<dbReference type="InterPro" id="IPR009019">
    <property type="entry name" value="KH_sf_prok-type"/>
</dbReference>
<dbReference type="InterPro" id="IPR012340">
    <property type="entry name" value="NA-bd_OB-fold"/>
</dbReference>
<evidence type="ECO:0000256" key="4">
    <source>
        <dbReference type="ARBA" id="ARBA00022884"/>
    </source>
</evidence>
<keyword evidence="4 7" id="KW-0694">RNA-binding</keyword>
<dbReference type="Gene3D" id="3.30.300.20">
    <property type="match status" value="2"/>
</dbReference>
<dbReference type="Pfam" id="PF26594">
    <property type="entry name" value="KH_NusA_2nd"/>
    <property type="match status" value="1"/>
</dbReference>
<dbReference type="PANTHER" id="PTHR22648">
    <property type="entry name" value="TRANSCRIPTION TERMINATION FACTOR NUSA"/>
    <property type="match status" value="1"/>
</dbReference>
<dbReference type="CDD" id="cd02134">
    <property type="entry name" value="KH-II_NusA_rpt1"/>
    <property type="match status" value="1"/>
</dbReference>
<keyword evidence="6 7" id="KW-0804">Transcription</keyword>
<keyword evidence="2 7" id="KW-0963">Cytoplasm</keyword>
<dbReference type="FunFam" id="3.30.300.20:FF:000005">
    <property type="entry name" value="Transcription termination/antitermination protein NusA"/>
    <property type="match status" value="1"/>
</dbReference>
<dbReference type="InterPro" id="IPR013735">
    <property type="entry name" value="TF_NusA_N"/>
</dbReference>
<evidence type="ECO:0000256" key="3">
    <source>
        <dbReference type="ARBA" id="ARBA00022814"/>
    </source>
</evidence>
<gene>
    <name evidence="7 12" type="primary">nusA</name>
    <name evidence="12" type="ORF">KDI_06070</name>
</gene>
<dbReference type="SUPFAM" id="SSF69705">
    <property type="entry name" value="Transcription factor NusA, N-terminal domain"/>
    <property type="match status" value="1"/>
</dbReference>
<dbReference type="InterPro" id="IPR030842">
    <property type="entry name" value="TF_NusA_bacterial"/>
</dbReference>
<dbReference type="Pfam" id="PF13184">
    <property type="entry name" value="KH_NusA_1st"/>
    <property type="match status" value="1"/>
</dbReference>
<dbReference type="InterPro" id="IPR015946">
    <property type="entry name" value="KH_dom-like_a/b"/>
</dbReference>
<dbReference type="RefSeq" id="WP_235932474.1">
    <property type="nucleotide sequence ID" value="NZ_BIXY01000005.1"/>
</dbReference>
<dbReference type="GO" id="GO:0031564">
    <property type="term" value="P:transcription antitermination"/>
    <property type="evidence" value="ECO:0007669"/>
    <property type="project" value="UniProtKB-UniRule"/>
</dbReference>
<dbReference type="Gene3D" id="3.30.1480.10">
    <property type="entry name" value="NusA, N-terminal domain"/>
    <property type="match status" value="1"/>
</dbReference>
<dbReference type="Pfam" id="PF08529">
    <property type="entry name" value="NusA_N"/>
    <property type="match status" value="1"/>
</dbReference>
<comment type="function">
    <text evidence="7">Participates in both transcription termination and antitermination.</text>
</comment>
<comment type="caution">
    <text evidence="12">The sequence shown here is derived from an EMBL/GenBank/DDBJ whole genome shotgun (WGS) entry which is preliminary data.</text>
</comment>
<reference evidence="12 13" key="1">
    <citation type="submission" date="2019-01" db="EMBL/GenBank/DDBJ databases">
        <title>Draft genome sequence of Dictyobacter sp. Uno17.</title>
        <authorList>
            <person name="Wang C.M."/>
            <person name="Zheng Y."/>
            <person name="Sakai Y."/>
            <person name="Abe K."/>
            <person name="Yokota A."/>
            <person name="Yabe S."/>
        </authorList>
    </citation>
    <scope>NUCLEOTIDE SEQUENCE [LARGE SCALE GENOMIC DNA]</scope>
    <source>
        <strain evidence="12 13">Uno17</strain>
    </source>
</reference>
<name>A0A5A5T7Q9_9CHLR</name>
<comment type="similarity">
    <text evidence="7">Belongs to the NusA family.</text>
</comment>
<evidence type="ECO:0000259" key="10">
    <source>
        <dbReference type="Pfam" id="PF13184"/>
    </source>
</evidence>
<evidence type="ECO:0000256" key="8">
    <source>
        <dbReference type="SAM" id="MobiDB-lite"/>
    </source>
</evidence>
<feature type="region of interest" description="Disordered" evidence="8">
    <location>
        <begin position="354"/>
        <end position="416"/>
    </location>
</feature>
<protein>
    <recommendedName>
        <fullName evidence="7">Transcription termination/antitermination protein NusA</fullName>
    </recommendedName>
</protein>
<feature type="domain" description="Transcription factor NusA first KH" evidence="10">
    <location>
        <begin position="203"/>
        <end position="280"/>
    </location>
</feature>
<dbReference type="PANTHER" id="PTHR22648:SF0">
    <property type="entry name" value="TRANSCRIPTION TERMINATION_ANTITERMINATION PROTEIN NUSA"/>
    <property type="match status" value="1"/>
</dbReference>
<dbReference type="Proteomes" id="UP000322530">
    <property type="component" value="Unassembled WGS sequence"/>
</dbReference>
<dbReference type="CDD" id="cd22529">
    <property type="entry name" value="KH-II_NusA_rpt2"/>
    <property type="match status" value="1"/>
</dbReference>
<dbReference type="GO" id="GO:0006353">
    <property type="term" value="P:DNA-templated transcription termination"/>
    <property type="evidence" value="ECO:0007669"/>
    <property type="project" value="UniProtKB-UniRule"/>
</dbReference>
<comment type="subunit">
    <text evidence="7">Monomer. Binds directly to the core enzyme of the DNA-dependent RNA polymerase and to nascent RNA.</text>
</comment>
<feature type="compositionally biased region" description="Basic and acidic residues" evidence="8">
    <location>
        <begin position="354"/>
        <end position="363"/>
    </location>
</feature>
<feature type="domain" description="Transcription factor NusA N-terminal" evidence="9">
    <location>
        <begin position="4"/>
        <end position="122"/>
    </location>
</feature>
<keyword evidence="3 7" id="KW-0889">Transcription antitermination</keyword>
<dbReference type="SUPFAM" id="SSF54814">
    <property type="entry name" value="Prokaryotic type KH domain (KH-domain type II)"/>
    <property type="match status" value="2"/>
</dbReference>
<dbReference type="InterPro" id="IPR025249">
    <property type="entry name" value="TF_NusA_KH_1st"/>
</dbReference>
<dbReference type="SUPFAM" id="SSF50249">
    <property type="entry name" value="Nucleic acid-binding proteins"/>
    <property type="match status" value="1"/>
</dbReference>
<feature type="compositionally biased region" description="Basic and acidic residues" evidence="8">
    <location>
        <begin position="371"/>
        <end position="397"/>
    </location>
</feature>
<evidence type="ECO:0000313" key="12">
    <source>
        <dbReference type="EMBL" id="GCF07043.1"/>
    </source>
</evidence>
<accession>A0A5A5T7Q9</accession>
<dbReference type="FunFam" id="3.30.300.20:FF:000002">
    <property type="entry name" value="Transcription termination/antitermination protein NusA"/>
    <property type="match status" value="1"/>
</dbReference>
<evidence type="ECO:0000256" key="7">
    <source>
        <dbReference type="HAMAP-Rule" id="MF_00945"/>
    </source>
</evidence>
<evidence type="ECO:0000259" key="9">
    <source>
        <dbReference type="Pfam" id="PF08529"/>
    </source>
</evidence>
<dbReference type="GO" id="GO:0003723">
    <property type="term" value="F:RNA binding"/>
    <property type="evidence" value="ECO:0007669"/>
    <property type="project" value="UniProtKB-UniRule"/>
</dbReference>
<dbReference type="AlphaFoldDB" id="A0A5A5T7Q9"/>
<evidence type="ECO:0000259" key="11">
    <source>
        <dbReference type="Pfam" id="PF26594"/>
    </source>
</evidence>